<reference evidence="11 12" key="1">
    <citation type="submission" date="2020-08" db="EMBL/GenBank/DDBJ databases">
        <authorList>
            <person name="Seo M.-J."/>
        </authorList>
    </citation>
    <scope>NUCLEOTIDE SEQUENCE [LARGE SCALE GENOMIC DNA]</scope>
    <source>
        <strain evidence="11 12">KIGAM211</strain>
    </source>
</reference>
<dbReference type="GO" id="GO:0003995">
    <property type="term" value="F:acyl-CoA dehydrogenase activity"/>
    <property type="evidence" value="ECO:0007669"/>
    <property type="project" value="InterPro"/>
</dbReference>
<dbReference type="Pfam" id="PF00441">
    <property type="entry name" value="Acyl-CoA_dh_1"/>
    <property type="match status" value="1"/>
</dbReference>
<dbReference type="InterPro" id="IPR006089">
    <property type="entry name" value="Acyl-CoA_DH_CS"/>
</dbReference>
<dbReference type="RefSeq" id="WP_185252713.1">
    <property type="nucleotide sequence ID" value="NZ_JACKXE010000001.1"/>
</dbReference>
<comment type="similarity">
    <text evidence="2 7">Belongs to the acyl-CoA dehydrogenase family.</text>
</comment>
<dbReference type="Gene3D" id="2.40.110.10">
    <property type="entry name" value="Butyryl-CoA Dehydrogenase, subunit A, domain 2"/>
    <property type="match status" value="1"/>
</dbReference>
<dbReference type="CDD" id="cd00567">
    <property type="entry name" value="ACAD"/>
    <property type="match status" value="1"/>
</dbReference>
<feature type="domain" description="Acyl-CoA oxidase/dehydrogenase middle" evidence="9">
    <location>
        <begin position="132"/>
        <end position="226"/>
    </location>
</feature>
<dbReference type="EMBL" id="JACKXE010000001">
    <property type="protein sequence ID" value="MBB6627568.1"/>
    <property type="molecule type" value="Genomic_DNA"/>
</dbReference>
<dbReference type="InterPro" id="IPR046373">
    <property type="entry name" value="Acyl-CoA_Oxase/DH_mid-dom_sf"/>
</dbReference>
<evidence type="ECO:0000256" key="5">
    <source>
        <dbReference type="ARBA" id="ARBA00022827"/>
    </source>
</evidence>
<name>A0A7X0VBU8_9ACTN</name>
<dbReference type="Gene3D" id="1.10.540.10">
    <property type="entry name" value="Acyl-CoA dehydrogenase/oxidase, N-terminal domain"/>
    <property type="match status" value="1"/>
</dbReference>
<evidence type="ECO:0000313" key="12">
    <source>
        <dbReference type="Proteomes" id="UP000523955"/>
    </source>
</evidence>
<dbReference type="InterPro" id="IPR037069">
    <property type="entry name" value="AcylCoA_DH/ox_N_sf"/>
</dbReference>
<feature type="domain" description="Acyl-CoA dehydrogenase/oxidase N-terminal" evidence="10">
    <location>
        <begin position="6"/>
        <end position="128"/>
    </location>
</feature>
<dbReference type="GO" id="GO:0033539">
    <property type="term" value="P:fatty acid beta-oxidation using acyl-CoA dehydrogenase"/>
    <property type="evidence" value="ECO:0007669"/>
    <property type="project" value="TreeGrafter"/>
</dbReference>
<dbReference type="InterPro" id="IPR009075">
    <property type="entry name" value="AcylCo_DH/oxidase_C"/>
</dbReference>
<dbReference type="InterPro" id="IPR036250">
    <property type="entry name" value="AcylCo_DH-like_C"/>
</dbReference>
<dbReference type="GO" id="GO:0005737">
    <property type="term" value="C:cytoplasm"/>
    <property type="evidence" value="ECO:0007669"/>
    <property type="project" value="TreeGrafter"/>
</dbReference>
<dbReference type="PROSITE" id="PS00072">
    <property type="entry name" value="ACYL_COA_DH_1"/>
    <property type="match status" value="1"/>
</dbReference>
<dbReference type="Gene3D" id="1.20.140.10">
    <property type="entry name" value="Butyryl-CoA Dehydrogenase, subunit A, domain 3"/>
    <property type="match status" value="1"/>
</dbReference>
<dbReference type="Pfam" id="PF02771">
    <property type="entry name" value="Acyl-CoA_dh_N"/>
    <property type="match status" value="1"/>
</dbReference>
<dbReference type="Proteomes" id="UP000523955">
    <property type="component" value="Unassembled WGS sequence"/>
</dbReference>
<dbReference type="PANTHER" id="PTHR48083">
    <property type="entry name" value="MEDIUM-CHAIN SPECIFIC ACYL-COA DEHYDROGENASE, MITOCHONDRIAL-RELATED"/>
    <property type="match status" value="1"/>
</dbReference>
<evidence type="ECO:0000259" key="8">
    <source>
        <dbReference type="Pfam" id="PF00441"/>
    </source>
</evidence>
<evidence type="ECO:0000313" key="11">
    <source>
        <dbReference type="EMBL" id="MBB6627568.1"/>
    </source>
</evidence>
<evidence type="ECO:0000259" key="10">
    <source>
        <dbReference type="Pfam" id="PF02771"/>
    </source>
</evidence>
<keyword evidence="6 7" id="KW-0560">Oxidoreductase</keyword>
<dbReference type="PANTHER" id="PTHR48083:SF2">
    <property type="entry name" value="MEDIUM-CHAIN SPECIFIC ACYL-COA DEHYDROGENASE, MITOCHONDRIAL"/>
    <property type="match status" value="1"/>
</dbReference>
<comment type="caution">
    <text evidence="11">The sequence shown here is derived from an EMBL/GenBank/DDBJ whole genome shotgun (WGS) entry which is preliminary data.</text>
</comment>
<comment type="cofactor">
    <cofactor evidence="1 7">
        <name>FAD</name>
        <dbReference type="ChEBI" id="CHEBI:57692"/>
    </cofactor>
</comment>
<dbReference type="Pfam" id="PF02770">
    <property type="entry name" value="Acyl-CoA_dh_M"/>
    <property type="match status" value="1"/>
</dbReference>
<evidence type="ECO:0000256" key="7">
    <source>
        <dbReference type="RuleBase" id="RU362125"/>
    </source>
</evidence>
<dbReference type="GO" id="GO:0050660">
    <property type="term" value="F:flavin adenine dinucleotide binding"/>
    <property type="evidence" value="ECO:0007669"/>
    <property type="project" value="InterPro"/>
</dbReference>
<evidence type="ECO:0000256" key="6">
    <source>
        <dbReference type="ARBA" id="ARBA00023002"/>
    </source>
</evidence>
<keyword evidence="12" id="KW-1185">Reference proteome</keyword>
<protein>
    <recommendedName>
        <fullName evidence="3">Medium-chain specific acyl-CoA dehydrogenase, mitochondrial</fullName>
    </recommendedName>
</protein>
<evidence type="ECO:0000256" key="3">
    <source>
        <dbReference type="ARBA" id="ARBA00019125"/>
    </source>
</evidence>
<evidence type="ECO:0000256" key="1">
    <source>
        <dbReference type="ARBA" id="ARBA00001974"/>
    </source>
</evidence>
<evidence type="ECO:0000256" key="2">
    <source>
        <dbReference type="ARBA" id="ARBA00009347"/>
    </source>
</evidence>
<gene>
    <name evidence="11" type="ORF">H5V45_09555</name>
</gene>
<organism evidence="11 12">
    <name type="scientific">Nocardioides luti</name>
    <dbReference type="NCBI Taxonomy" id="2761101"/>
    <lineage>
        <taxon>Bacteria</taxon>
        <taxon>Bacillati</taxon>
        <taxon>Actinomycetota</taxon>
        <taxon>Actinomycetes</taxon>
        <taxon>Propionibacteriales</taxon>
        <taxon>Nocardioidaceae</taxon>
        <taxon>Nocardioides</taxon>
    </lineage>
</organism>
<dbReference type="InterPro" id="IPR009100">
    <property type="entry name" value="AcylCoA_DH/oxidase_NM_dom_sf"/>
</dbReference>
<sequence>MSDHTTEEVAAIREVAREFTRRHLIPLEREVIRREVERGFKDEPLITLAEEQHLIDESRKLGLVGIDVPEEYGGLGLGMSAKAAASEELAYSITPFKLFPDSPNLHYLEALASPSQREEFLVPYAKGEKRSCLALTEPDAGSDIGGIKTRATKIDGGWSITGNKLWISFLDRADFIIVIAITDSEKGKRGGMSAFLVDKDTPGLIISDPIPTMGEQRPYELRFDDVRVTDDRLLGEPGQAFAPLTNRLGVRRVDIGARCVGMSRRLIDMMCDYTLHRETFGTKLADRQGVQFMIADARIDLEAAQMMVNDAARRLDGGLIDIRIQASALKVFSTEMLTRTVDKAMQLHGAMGYSKELPIEFIYRSSRILRISEGASEIHRWQIARMMLKDPANRY</sequence>
<keyword evidence="5 7" id="KW-0274">FAD</keyword>
<proteinExistence type="inferred from homology"/>
<dbReference type="AlphaFoldDB" id="A0A7X0VBU8"/>
<keyword evidence="4 7" id="KW-0285">Flavoprotein</keyword>
<feature type="domain" description="Acyl-CoA dehydrogenase/oxidase C-terminal" evidence="8">
    <location>
        <begin position="245"/>
        <end position="387"/>
    </location>
</feature>
<accession>A0A7X0VBU8</accession>
<dbReference type="InterPro" id="IPR013786">
    <property type="entry name" value="AcylCoA_DH/ox_N"/>
</dbReference>
<dbReference type="SUPFAM" id="SSF56645">
    <property type="entry name" value="Acyl-CoA dehydrogenase NM domain-like"/>
    <property type="match status" value="1"/>
</dbReference>
<dbReference type="InterPro" id="IPR050741">
    <property type="entry name" value="Acyl-CoA_dehydrogenase"/>
</dbReference>
<dbReference type="InterPro" id="IPR006091">
    <property type="entry name" value="Acyl-CoA_Oxase/DH_mid-dom"/>
</dbReference>
<dbReference type="SUPFAM" id="SSF47203">
    <property type="entry name" value="Acyl-CoA dehydrogenase C-terminal domain-like"/>
    <property type="match status" value="1"/>
</dbReference>
<dbReference type="FunFam" id="2.40.110.10:FF:000002">
    <property type="entry name" value="Acyl-CoA dehydrogenase fadE12"/>
    <property type="match status" value="1"/>
</dbReference>
<evidence type="ECO:0000256" key="4">
    <source>
        <dbReference type="ARBA" id="ARBA00022630"/>
    </source>
</evidence>
<evidence type="ECO:0000259" key="9">
    <source>
        <dbReference type="Pfam" id="PF02770"/>
    </source>
</evidence>